<organism evidence="1 2">
    <name type="scientific">Acanthoscelides obtectus</name>
    <name type="common">Bean weevil</name>
    <name type="synonym">Bruchus obtectus</name>
    <dbReference type="NCBI Taxonomy" id="200917"/>
    <lineage>
        <taxon>Eukaryota</taxon>
        <taxon>Metazoa</taxon>
        <taxon>Ecdysozoa</taxon>
        <taxon>Arthropoda</taxon>
        <taxon>Hexapoda</taxon>
        <taxon>Insecta</taxon>
        <taxon>Pterygota</taxon>
        <taxon>Neoptera</taxon>
        <taxon>Endopterygota</taxon>
        <taxon>Coleoptera</taxon>
        <taxon>Polyphaga</taxon>
        <taxon>Cucujiformia</taxon>
        <taxon>Chrysomeloidea</taxon>
        <taxon>Chrysomelidae</taxon>
        <taxon>Bruchinae</taxon>
        <taxon>Bruchini</taxon>
        <taxon>Acanthoscelides</taxon>
    </lineage>
</organism>
<comment type="caution">
    <text evidence="1">The sequence shown here is derived from an EMBL/GenBank/DDBJ whole genome shotgun (WGS) entry which is preliminary data.</text>
</comment>
<name>A0A9P0PGT4_ACAOB</name>
<gene>
    <name evidence="1" type="ORF">ACAOBT_LOCUS16490</name>
</gene>
<dbReference type="EMBL" id="CAKOFQ010006970">
    <property type="protein sequence ID" value="CAH1985126.1"/>
    <property type="molecule type" value="Genomic_DNA"/>
</dbReference>
<dbReference type="Proteomes" id="UP001152888">
    <property type="component" value="Unassembled WGS sequence"/>
</dbReference>
<evidence type="ECO:0000313" key="2">
    <source>
        <dbReference type="Proteomes" id="UP001152888"/>
    </source>
</evidence>
<protein>
    <submittedName>
        <fullName evidence="1">Uncharacterized protein</fullName>
    </submittedName>
</protein>
<dbReference type="AlphaFoldDB" id="A0A9P0PGT4"/>
<evidence type="ECO:0000313" key="1">
    <source>
        <dbReference type="EMBL" id="CAH1985126.1"/>
    </source>
</evidence>
<reference evidence="1" key="1">
    <citation type="submission" date="2022-03" db="EMBL/GenBank/DDBJ databases">
        <authorList>
            <person name="Sayadi A."/>
        </authorList>
    </citation>
    <scope>NUCLEOTIDE SEQUENCE</scope>
</reference>
<accession>A0A9P0PGT4</accession>
<keyword evidence="2" id="KW-1185">Reference proteome</keyword>
<proteinExistence type="predicted"/>
<sequence>MGNILEIVFLWTLLQKNLIDSRRRIGVLHLRVCVFLLPENSPWNEGGLQKCQSTGGQLH</sequence>